<keyword evidence="2" id="KW-1185">Reference proteome</keyword>
<evidence type="ECO:0000313" key="1">
    <source>
        <dbReference type="EMBL" id="KAH0534372.1"/>
    </source>
</evidence>
<protein>
    <submittedName>
        <fullName evidence="1">Uncharacterized protein</fullName>
    </submittedName>
</protein>
<sequence length="87" mass="9799">MIHLIVIHGYVNEEDRECDEKNERHGDHSPAIFRWYLSGTGAGASASAVRYPSSLDTSHNLFFHFGRPLLLSGWPMVFQEKVTIAAL</sequence>
<dbReference type="Proteomes" id="UP000826195">
    <property type="component" value="Unassembled WGS sequence"/>
</dbReference>
<proteinExistence type="predicted"/>
<organism evidence="1 2">
    <name type="scientific">Cotesia glomerata</name>
    <name type="common">Lepidopteran parasitic wasp</name>
    <name type="synonym">Apanteles glomeratus</name>
    <dbReference type="NCBI Taxonomy" id="32391"/>
    <lineage>
        <taxon>Eukaryota</taxon>
        <taxon>Metazoa</taxon>
        <taxon>Ecdysozoa</taxon>
        <taxon>Arthropoda</taxon>
        <taxon>Hexapoda</taxon>
        <taxon>Insecta</taxon>
        <taxon>Pterygota</taxon>
        <taxon>Neoptera</taxon>
        <taxon>Endopterygota</taxon>
        <taxon>Hymenoptera</taxon>
        <taxon>Apocrita</taxon>
        <taxon>Ichneumonoidea</taxon>
        <taxon>Braconidae</taxon>
        <taxon>Microgastrinae</taxon>
        <taxon>Cotesia</taxon>
    </lineage>
</organism>
<dbReference type="EMBL" id="JAHXZJ010002982">
    <property type="protein sequence ID" value="KAH0534372.1"/>
    <property type="molecule type" value="Genomic_DNA"/>
</dbReference>
<gene>
    <name evidence="1" type="ORF">KQX54_003457</name>
</gene>
<comment type="caution">
    <text evidence="1">The sequence shown here is derived from an EMBL/GenBank/DDBJ whole genome shotgun (WGS) entry which is preliminary data.</text>
</comment>
<dbReference type="AlphaFoldDB" id="A0AAV7HUF1"/>
<evidence type="ECO:0000313" key="2">
    <source>
        <dbReference type="Proteomes" id="UP000826195"/>
    </source>
</evidence>
<reference evidence="1 2" key="1">
    <citation type="journal article" date="2021" name="J. Hered.">
        <title>A chromosome-level genome assembly of the parasitoid wasp, Cotesia glomerata (Hymenoptera: Braconidae).</title>
        <authorList>
            <person name="Pinto B.J."/>
            <person name="Weis J.J."/>
            <person name="Gamble T."/>
            <person name="Ode P.J."/>
            <person name="Paul R."/>
            <person name="Zaspel J.M."/>
        </authorList>
    </citation>
    <scope>NUCLEOTIDE SEQUENCE [LARGE SCALE GENOMIC DNA]</scope>
    <source>
        <strain evidence="1">CgM1</strain>
    </source>
</reference>
<accession>A0AAV7HUF1</accession>
<name>A0AAV7HUF1_COTGL</name>